<keyword evidence="6" id="KW-0807">Transducer</keyword>
<name>A0AAW2FMS3_9HYME</name>
<keyword evidence="4 6" id="KW-1133">Transmembrane helix</keyword>
<reference evidence="7 8" key="1">
    <citation type="submission" date="2023-03" db="EMBL/GenBank/DDBJ databases">
        <title>High recombination rates correlate with genetic variation in Cardiocondyla obscurior ants.</title>
        <authorList>
            <person name="Errbii M."/>
        </authorList>
    </citation>
    <scope>NUCLEOTIDE SEQUENCE [LARGE SCALE GENOMIC DNA]</scope>
    <source>
        <strain evidence="7">Alpha-2009</strain>
        <tissue evidence="7">Whole body</tissue>
    </source>
</reference>
<evidence type="ECO:0000313" key="7">
    <source>
        <dbReference type="EMBL" id="KAL0116051.1"/>
    </source>
</evidence>
<evidence type="ECO:0000256" key="2">
    <source>
        <dbReference type="ARBA" id="ARBA00022475"/>
    </source>
</evidence>
<evidence type="ECO:0000256" key="5">
    <source>
        <dbReference type="ARBA" id="ARBA00023136"/>
    </source>
</evidence>
<feature type="transmembrane region" description="Helical" evidence="6">
    <location>
        <begin position="329"/>
        <end position="348"/>
    </location>
</feature>
<evidence type="ECO:0000256" key="4">
    <source>
        <dbReference type="ARBA" id="ARBA00022989"/>
    </source>
</evidence>
<evidence type="ECO:0000256" key="6">
    <source>
        <dbReference type="RuleBase" id="RU363108"/>
    </source>
</evidence>
<feature type="transmembrane region" description="Helical" evidence="6">
    <location>
        <begin position="128"/>
        <end position="154"/>
    </location>
</feature>
<comment type="subcellular location">
    <subcellularLocation>
        <location evidence="1 6">Cell membrane</location>
        <topology evidence="1 6">Multi-pass membrane protein</topology>
    </subcellularLocation>
</comment>
<keyword evidence="2 6" id="KW-1003">Cell membrane</keyword>
<comment type="caution">
    <text evidence="6">Lacks conserved residue(s) required for the propagation of feature annotation.</text>
</comment>
<keyword evidence="5 6" id="KW-0472">Membrane</keyword>
<dbReference type="GO" id="GO:0050909">
    <property type="term" value="P:sensory perception of taste"/>
    <property type="evidence" value="ECO:0007669"/>
    <property type="project" value="InterPro"/>
</dbReference>
<comment type="similarity">
    <text evidence="6">Belongs to the insect chemoreceptor superfamily. Gustatory receptor (GR) family.</text>
</comment>
<feature type="transmembrane region" description="Helical" evidence="6">
    <location>
        <begin position="440"/>
        <end position="464"/>
    </location>
</feature>
<protein>
    <recommendedName>
        <fullName evidence="6">Gustatory receptor</fullName>
    </recommendedName>
</protein>
<evidence type="ECO:0000256" key="3">
    <source>
        <dbReference type="ARBA" id="ARBA00022692"/>
    </source>
</evidence>
<feature type="transmembrane region" description="Helical" evidence="6">
    <location>
        <begin position="166"/>
        <end position="188"/>
    </location>
</feature>
<feature type="transmembrane region" description="Helical" evidence="6">
    <location>
        <begin position="41"/>
        <end position="62"/>
    </location>
</feature>
<dbReference type="AlphaFoldDB" id="A0AAW2FMS3"/>
<accession>A0AAW2FMS3</accession>
<dbReference type="InterPro" id="IPR013604">
    <property type="entry name" value="7TM_chemorcpt"/>
</dbReference>
<organism evidence="7 8">
    <name type="scientific">Cardiocondyla obscurior</name>
    <dbReference type="NCBI Taxonomy" id="286306"/>
    <lineage>
        <taxon>Eukaryota</taxon>
        <taxon>Metazoa</taxon>
        <taxon>Ecdysozoa</taxon>
        <taxon>Arthropoda</taxon>
        <taxon>Hexapoda</taxon>
        <taxon>Insecta</taxon>
        <taxon>Pterygota</taxon>
        <taxon>Neoptera</taxon>
        <taxon>Endopterygota</taxon>
        <taxon>Hymenoptera</taxon>
        <taxon>Apocrita</taxon>
        <taxon>Aculeata</taxon>
        <taxon>Formicoidea</taxon>
        <taxon>Formicidae</taxon>
        <taxon>Myrmicinae</taxon>
        <taxon>Cardiocondyla</taxon>
    </lineage>
</organism>
<dbReference type="GO" id="GO:0007165">
    <property type="term" value="P:signal transduction"/>
    <property type="evidence" value="ECO:0007669"/>
    <property type="project" value="UniProtKB-KW"/>
</dbReference>
<evidence type="ECO:0000313" key="8">
    <source>
        <dbReference type="Proteomes" id="UP001430953"/>
    </source>
</evidence>
<dbReference type="Proteomes" id="UP001430953">
    <property type="component" value="Unassembled WGS sequence"/>
</dbReference>
<dbReference type="Pfam" id="PF08395">
    <property type="entry name" value="7tm_7"/>
    <property type="match status" value="2"/>
</dbReference>
<evidence type="ECO:0000256" key="1">
    <source>
        <dbReference type="ARBA" id="ARBA00004651"/>
    </source>
</evidence>
<gene>
    <name evidence="7" type="ORF">PUN28_011125</name>
</gene>
<keyword evidence="3 6" id="KW-0812">Transmembrane</keyword>
<comment type="caution">
    <text evidence="7">The sequence shown here is derived from an EMBL/GenBank/DDBJ whole genome shotgun (WGS) entry which is preliminary data.</text>
</comment>
<proteinExistence type="inferred from homology"/>
<comment type="function">
    <text evidence="6">Gustatory receptor which mediates acceptance or avoidance behavior, depending on its substrates.</text>
</comment>
<feature type="transmembrane region" description="Helical" evidence="6">
    <location>
        <begin position="74"/>
        <end position="93"/>
    </location>
</feature>
<feature type="transmembrane region" description="Helical" evidence="6">
    <location>
        <begin position="12"/>
        <end position="29"/>
    </location>
</feature>
<keyword evidence="6" id="KW-0675">Receptor</keyword>
<dbReference type="EMBL" id="JADYXP020000010">
    <property type="protein sequence ID" value="KAL0116051.1"/>
    <property type="molecule type" value="Genomic_DNA"/>
</dbReference>
<feature type="transmembrane region" description="Helical" evidence="6">
    <location>
        <begin position="360"/>
        <end position="379"/>
    </location>
</feature>
<dbReference type="GO" id="GO:0005886">
    <property type="term" value="C:plasma membrane"/>
    <property type="evidence" value="ECO:0007669"/>
    <property type="project" value="UniProtKB-SubCell"/>
</dbReference>
<keyword evidence="8" id="KW-1185">Reference proteome</keyword>
<sequence length="483" mass="56495">MKLFARPSSFTEAMTSMIYFNYFLGLRVFEYPRGYPRSVLSFIYFLIIYFIFCAGVFNANVYYMKQTKPLKLGYIIYTLMKYLNTASVIIKMFTGWWHSKQIAECHKMIFEIDKTLQQIGLVVNYDRIYFMSIGIVTVWLLIVTILITTANIYFFSRLDILKILNMVFASLMVMTVDYVNTFEFYVFLRCLQTKFELVNHLLRETLKNLSMQETKLRTFELKDYTKLIDFEQKKNIFSTKMTSQWSPSIYSATNLFVLSKRSPVQFQIKTNIPLQFNKELQNELWNQSQKNIFTTKFENHTHLLQIIKQVHLELSKVSKLICSAFGIQIAWEVGSVILSVINILFSFYHPLFIQKADIPLRHTFMAILLCLINFLKIFLLSRACKNAADEGNKAIELIHITHGSNTEDSIKQEEIQQFGIQILQSPVTFYVFGLTMNNHILSMVSLCSSVLFPICSCSFHLIIYQLIILDMYVIVNSEQHNLV</sequence>